<organism evidence="1">
    <name type="scientific">Kuenenia stuttgartiensis</name>
    <dbReference type="NCBI Taxonomy" id="174633"/>
    <lineage>
        <taxon>Bacteria</taxon>
        <taxon>Pseudomonadati</taxon>
        <taxon>Planctomycetota</taxon>
        <taxon>Candidatus Brocadiia</taxon>
        <taxon>Candidatus Brocadiales</taxon>
        <taxon>Candidatus Brocadiaceae</taxon>
        <taxon>Candidatus Kuenenia</taxon>
    </lineage>
</organism>
<evidence type="ECO:0000313" key="2">
    <source>
        <dbReference type="EMBL" id="QII10437.1"/>
    </source>
</evidence>
<name>Q1PYP6_KUEST</name>
<dbReference type="EMBL" id="CP049055">
    <property type="protein sequence ID" value="QII10437.1"/>
    <property type="molecule type" value="Genomic_DNA"/>
</dbReference>
<reference evidence="1" key="2">
    <citation type="submission" date="2006-01" db="EMBL/GenBank/DDBJ databases">
        <authorList>
            <person name="Genoscope"/>
        </authorList>
    </citation>
    <scope>NUCLEOTIDE SEQUENCE</scope>
</reference>
<evidence type="ECO:0000313" key="3">
    <source>
        <dbReference type="Proteomes" id="UP000501926"/>
    </source>
</evidence>
<reference evidence="2 3" key="3">
    <citation type="submission" date="2020-02" db="EMBL/GenBank/DDBJ databases">
        <title>Newly sequenced genome of strain CSTR1 showed variability in Candidatus Kuenenia stuttgartiensis genomes.</title>
        <authorList>
            <person name="Ding C."/>
            <person name="Adrian L."/>
        </authorList>
    </citation>
    <scope>NUCLEOTIDE SEQUENCE [LARGE SCALE GENOMIC DNA]</scope>
    <source>
        <strain evidence="2 3">CSTR1</strain>
    </source>
</reference>
<protein>
    <submittedName>
        <fullName evidence="1">Uncharacterized protein</fullName>
    </submittedName>
</protein>
<reference evidence="1" key="1">
    <citation type="journal article" date="2006" name="Nature">
        <title>Deciphering the evolution and metabolism of an anammox bacterium from a community genome.</title>
        <authorList>
            <person name="Strous M."/>
            <person name="Pelletier E."/>
            <person name="Mangenot S."/>
            <person name="Rattei T."/>
            <person name="Lehner A."/>
            <person name="Taylor M.W."/>
            <person name="Horn M."/>
            <person name="Daims H."/>
            <person name="Bartol-Mavel D."/>
            <person name="Wincker P."/>
            <person name="Barbe V."/>
            <person name="Fonknechten N."/>
            <person name="Vallenet D."/>
            <person name="Segurens B."/>
            <person name="Schenowitz-Truong C."/>
            <person name="Medigue C."/>
            <person name="Collingro A."/>
            <person name="Snel B."/>
            <person name="Dutilh B.E."/>
            <person name="OpDenCamp H.J.M."/>
            <person name="vanDerDrift C."/>
            <person name="Cirpus I."/>
            <person name="vanDePas-Schoonen K.T."/>
            <person name="Harhangi H.R."/>
            <person name="vanNiftrik L."/>
            <person name="Schmid M."/>
            <person name="Keltjens J."/>
            <person name="vanDeVossenberg J."/>
            <person name="Kartal B."/>
            <person name="Meier H."/>
            <person name="Frishman D."/>
            <person name="Huynen M.A."/>
            <person name="Mewes H."/>
            <person name="Weissenbach J."/>
            <person name="Jetten M.S.M."/>
            <person name="Wagner M."/>
            <person name="LePaslier D."/>
        </authorList>
    </citation>
    <scope>NUCLEOTIDE SEQUENCE</scope>
</reference>
<evidence type="ECO:0000313" key="1">
    <source>
        <dbReference type="EMBL" id="CAJ72203.1"/>
    </source>
</evidence>
<dbReference type="AlphaFoldDB" id="Q1PYP6"/>
<dbReference type="EMBL" id="CT573072">
    <property type="protein sequence ID" value="CAJ72203.1"/>
    <property type="molecule type" value="Genomic_DNA"/>
</dbReference>
<dbReference type="Proteomes" id="UP000501926">
    <property type="component" value="Chromosome"/>
</dbReference>
<accession>Q1PYP6</accession>
<sequence>MQQSYRDFKHGGCFFQHLVTNQLRMHYTLLPDLNAQFFYIAFSIISVVKCSQCRPNFRGNLRGGF</sequence>
<gene>
    <name evidence="2" type="ORF">KsCSTR_10580</name>
    <name evidence="1" type="ORF">kustd1458</name>
</gene>
<proteinExistence type="predicted"/>